<dbReference type="InterPro" id="IPR046342">
    <property type="entry name" value="CBS_dom_sf"/>
</dbReference>
<sequence length="142" mass="16136">MLVKNIMTKRIVTVELDDTLKVVKNIFEQAAFHHLLVVENGKLYGVLSDRDLFKAVSPRIGLPGETPQDIATLHKKVHQIMSRKPVCLSPDADVYQAISIFNQHKISCIPIVDERVHPIGILSWRDILRVIEVNHNKKKNVS</sequence>
<dbReference type="Proteomes" id="UP001521137">
    <property type="component" value="Unassembled WGS sequence"/>
</dbReference>
<evidence type="ECO:0000259" key="3">
    <source>
        <dbReference type="PROSITE" id="PS51371"/>
    </source>
</evidence>
<evidence type="ECO:0000256" key="2">
    <source>
        <dbReference type="PROSITE-ProRule" id="PRU00703"/>
    </source>
</evidence>
<keyword evidence="5" id="KW-1185">Reference proteome</keyword>
<name>A0ABS9D8N0_9ALTE</name>
<dbReference type="RefSeq" id="WP_235313426.1">
    <property type="nucleotide sequence ID" value="NZ_JAKGAS010000008.1"/>
</dbReference>
<dbReference type="CDD" id="cd04584">
    <property type="entry name" value="CBS_pair_AcuB_like"/>
    <property type="match status" value="1"/>
</dbReference>
<proteinExistence type="predicted"/>
<dbReference type="SUPFAM" id="SSF54631">
    <property type="entry name" value="CBS-domain pair"/>
    <property type="match status" value="1"/>
</dbReference>
<feature type="domain" description="CBS" evidence="3">
    <location>
        <begin position="81"/>
        <end position="138"/>
    </location>
</feature>
<dbReference type="PROSITE" id="PS51371">
    <property type="entry name" value="CBS"/>
    <property type="match status" value="2"/>
</dbReference>
<evidence type="ECO:0000313" key="5">
    <source>
        <dbReference type="Proteomes" id="UP001521137"/>
    </source>
</evidence>
<accession>A0ABS9D8N0</accession>
<dbReference type="Pfam" id="PF00571">
    <property type="entry name" value="CBS"/>
    <property type="match status" value="2"/>
</dbReference>
<organism evidence="4 5">
    <name type="scientific">Paraglaciecola algarum</name>
    <dbReference type="NCBI Taxonomy" id="3050085"/>
    <lineage>
        <taxon>Bacteria</taxon>
        <taxon>Pseudomonadati</taxon>
        <taxon>Pseudomonadota</taxon>
        <taxon>Gammaproteobacteria</taxon>
        <taxon>Alteromonadales</taxon>
        <taxon>Alteromonadaceae</taxon>
        <taxon>Paraglaciecola</taxon>
    </lineage>
</organism>
<evidence type="ECO:0000256" key="1">
    <source>
        <dbReference type="ARBA" id="ARBA00023122"/>
    </source>
</evidence>
<dbReference type="Gene3D" id="3.10.580.10">
    <property type="entry name" value="CBS-domain"/>
    <property type="match status" value="1"/>
</dbReference>
<dbReference type="PANTHER" id="PTHR43080:SF2">
    <property type="entry name" value="CBS DOMAIN-CONTAINING PROTEIN"/>
    <property type="match status" value="1"/>
</dbReference>
<dbReference type="SMART" id="SM00116">
    <property type="entry name" value="CBS"/>
    <property type="match status" value="2"/>
</dbReference>
<dbReference type="PANTHER" id="PTHR43080">
    <property type="entry name" value="CBS DOMAIN-CONTAINING PROTEIN CBSX3, MITOCHONDRIAL"/>
    <property type="match status" value="1"/>
</dbReference>
<dbReference type="InterPro" id="IPR051257">
    <property type="entry name" value="Diverse_CBS-Domain"/>
</dbReference>
<evidence type="ECO:0000313" key="4">
    <source>
        <dbReference type="EMBL" id="MCF2949323.1"/>
    </source>
</evidence>
<comment type="caution">
    <text evidence="4">The sequence shown here is derived from an EMBL/GenBank/DDBJ whole genome shotgun (WGS) entry which is preliminary data.</text>
</comment>
<dbReference type="InterPro" id="IPR000644">
    <property type="entry name" value="CBS_dom"/>
</dbReference>
<gene>
    <name evidence="4" type="ORF">L0668_14485</name>
</gene>
<protein>
    <submittedName>
        <fullName evidence="4">CBS domain-containing protein</fullName>
    </submittedName>
</protein>
<reference evidence="4 5" key="1">
    <citation type="submission" date="2022-01" db="EMBL/GenBank/DDBJ databases">
        <title>Paraglaciecola sp. G1-23.</title>
        <authorList>
            <person name="Jin M.S."/>
            <person name="Han D.M."/>
            <person name="Kim H.M."/>
            <person name="Jeon C.O."/>
        </authorList>
    </citation>
    <scope>NUCLEOTIDE SEQUENCE [LARGE SCALE GENOMIC DNA]</scope>
    <source>
        <strain evidence="4 5">G1-23</strain>
    </source>
</reference>
<dbReference type="EMBL" id="JAKGAS010000008">
    <property type="protein sequence ID" value="MCF2949323.1"/>
    <property type="molecule type" value="Genomic_DNA"/>
</dbReference>
<keyword evidence="1 2" id="KW-0129">CBS domain</keyword>
<feature type="domain" description="CBS" evidence="3">
    <location>
        <begin position="7"/>
        <end position="64"/>
    </location>
</feature>